<dbReference type="Proteomes" id="UP000319210">
    <property type="component" value="Unassembled WGS sequence"/>
</dbReference>
<dbReference type="SUPFAM" id="SSF55729">
    <property type="entry name" value="Acyl-CoA N-acyltransferases (Nat)"/>
    <property type="match status" value="1"/>
</dbReference>
<dbReference type="GO" id="GO:0016747">
    <property type="term" value="F:acyltransferase activity, transferring groups other than amino-acyl groups"/>
    <property type="evidence" value="ECO:0007669"/>
    <property type="project" value="InterPro"/>
</dbReference>
<comment type="caution">
    <text evidence="2">The sequence shown here is derived from an EMBL/GenBank/DDBJ whole genome shotgun (WGS) entry which is preliminary data.</text>
</comment>
<evidence type="ECO:0000313" key="3">
    <source>
        <dbReference type="Proteomes" id="UP000319210"/>
    </source>
</evidence>
<reference evidence="2 3" key="1">
    <citation type="submission" date="2019-06" db="EMBL/GenBank/DDBJ databases">
        <title>Whole genome shotgun sequence of Streptomyces cacaoi subsp. cacaoi NBRC 12748.</title>
        <authorList>
            <person name="Hosoyama A."/>
            <person name="Uohara A."/>
            <person name="Ohji S."/>
            <person name="Ichikawa N."/>
        </authorList>
    </citation>
    <scope>NUCLEOTIDE SEQUENCE [LARGE SCALE GENOMIC DNA]</scope>
    <source>
        <strain evidence="2 3">NBRC 12748</strain>
    </source>
</reference>
<dbReference type="Gene3D" id="3.40.630.30">
    <property type="match status" value="1"/>
</dbReference>
<dbReference type="RefSeq" id="WP_086818479.1">
    <property type="nucleotide sequence ID" value="NZ_BJMM01000031.1"/>
</dbReference>
<organism evidence="2 3">
    <name type="scientific">Streptomyces cacaoi</name>
    <dbReference type="NCBI Taxonomy" id="1898"/>
    <lineage>
        <taxon>Bacteria</taxon>
        <taxon>Bacillati</taxon>
        <taxon>Actinomycetota</taxon>
        <taxon>Actinomycetes</taxon>
        <taxon>Kitasatosporales</taxon>
        <taxon>Streptomycetaceae</taxon>
        <taxon>Streptomyces</taxon>
    </lineage>
</organism>
<dbReference type="AlphaFoldDB" id="A0A4Y3R484"/>
<name>A0A4Y3R484_STRCI</name>
<dbReference type="InterPro" id="IPR016181">
    <property type="entry name" value="Acyl_CoA_acyltransferase"/>
</dbReference>
<dbReference type="InterPro" id="IPR000182">
    <property type="entry name" value="GNAT_dom"/>
</dbReference>
<proteinExistence type="predicted"/>
<evidence type="ECO:0000313" key="2">
    <source>
        <dbReference type="EMBL" id="GEB52445.1"/>
    </source>
</evidence>
<dbReference type="OrthoDB" id="9814648at2"/>
<dbReference type="Pfam" id="PF13302">
    <property type="entry name" value="Acetyltransf_3"/>
    <property type="match status" value="1"/>
</dbReference>
<dbReference type="EMBL" id="BJMM01000031">
    <property type="protein sequence ID" value="GEB52445.1"/>
    <property type="molecule type" value="Genomic_DNA"/>
</dbReference>
<protein>
    <submittedName>
        <fullName evidence="2">Acetyltransferase</fullName>
    </submittedName>
</protein>
<feature type="domain" description="N-acetyltransferase" evidence="1">
    <location>
        <begin position="24"/>
        <end position="188"/>
    </location>
</feature>
<keyword evidence="3" id="KW-1185">Reference proteome</keyword>
<accession>A0A4Y3R484</accession>
<keyword evidence="2" id="KW-0808">Transferase</keyword>
<evidence type="ECO:0000259" key="1">
    <source>
        <dbReference type="PROSITE" id="PS51186"/>
    </source>
</evidence>
<dbReference type="PANTHER" id="PTHR43610">
    <property type="entry name" value="BLL6696 PROTEIN"/>
    <property type="match status" value="1"/>
</dbReference>
<dbReference type="PANTHER" id="PTHR43610:SF1">
    <property type="entry name" value="N-ACETYLTRANSFERASE DOMAIN-CONTAINING PROTEIN"/>
    <property type="match status" value="1"/>
</dbReference>
<gene>
    <name evidence="2" type="ORF">SCA03_49960</name>
</gene>
<sequence length="204" mass="22377">MTLRELPQEKADFGRKPTLDGDRVVLRPVTADDVPALLPLFRDPETARLTGGHGLHRYDEARLREWYGSRADRDDRLDLAVVERASGAVVGEVVLHEWDPPNESSSFRIALVPAATGRGLGTEATRLLLRYGFEVLGLHRIALEVFTTNPRARRAYEKAGFVVEGVLREALLWEGERVDAVVMAALAPGSGCSRPAEWEAPGGG</sequence>
<dbReference type="PROSITE" id="PS51186">
    <property type="entry name" value="GNAT"/>
    <property type="match status" value="1"/>
</dbReference>